<dbReference type="OrthoDB" id="9762883at2"/>
<evidence type="ECO:0008006" key="4">
    <source>
        <dbReference type="Google" id="ProtNLM"/>
    </source>
</evidence>
<gene>
    <name evidence="2" type="ORF">CLPUN_02780</name>
</gene>
<dbReference type="STRING" id="29367.CLPUN_02780"/>
<dbReference type="PROSITE" id="PS51257">
    <property type="entry name" value="PROKAR_LIPOPROTEIN"/>
    <property type="match status" value="1"/>
</dbReference>
<reference evidence="2 3" key="1">
    <citation type="submission" date="2016-05" db="EMBL/GenBank/DDBJ databases">
        <title>Microbial solvent formation.</title>
        <authorList>
            <person name="Poehlein A."/>
            <person name="Montoya Solano J.D."/>
            <person name="Flitsch S."/>
            <person name="Krabben P."/>
            <person name="Duerre P."/>
            <person name="Daniel R."/>
        </authorList>
    </citation>
    <scope>NUCLEOTIDE SEQUENCE [LARGE SCALE GENOMIC DNA]</scope>
    <source>
        <strain evidence="2 3">DSM 2619</strain>
    </source>
</reference>
<dbReference type="Gene3D" id="1.25.40.10">
    <property type="entry name" value="Tetratricopeptide repeat domain"/>
    <property type="match status" value="1"/>
</dbReference>
<sequence length="397" mass="46201">MRKIFIVVILFCTLFMISSCGIYSNPNSLITSPKLNGKDISTNDNTDDIIRKFLPNEFEVLSKDEIATSKSIEFIDIDNDKNNEIIAFIEKDDTKGFMILKNSGGLWQKEYQKLLKCEFITNFAFLNVFDTSKKSIIIGFSINSNIGAEYDVYTYEDNGIEERNIGTWNKFDIVKNLEVDGNEFTIAGWRKYGYDYLIVDFIKLDGKGAYLSNDYYPEYYNKSIEYYNNMLNDMLKYKGPTYFAWYGIVRTEIRSGNAEKALNELETVNQIKGYFPLTDAITDLLKAQTYIKLNKFNEAQETLDIAIVKENNDANNKNFIDETYRDLAYMYIENARLSEKLSNKEKAEEMLKKASDIFNQLDKNNYYHTGGAEMKFYKELDLNTINNEHRKLNKNDK</sequence>
<evidence type="ECO:0000313" key="3">
    <source>
        <dbReference type="Proteomes" id="UP000190890"/>
    </source>
</evidence>
<dbReference type="RefSeq" id="WP_077845591.1">
    <property type="nucleotide sequence ID" value="NZ_LZZM01000017.1"/>
</dbReference>
<accession>A0A1S8TX77</accession>
<dbReference type="Proteomes" id="UP000190890">
    <property type="component" value="Unassembled WGS sequence"/>
</dbReference>
<dbReference type="AlphaFoldDB" id="A0A1S8TX77"/>
<feature type="coiled-coil region" evidence="1">
    <location>
        <begin position="334"/>
        <end position="364"/>
    </location>
</feature>
<evidence type="ECO:0000256" key="1">
    <source>
        <dbReference type="SAM" id="Coils"/>
    </source>
</evidence>
<keyword evidence="3" id="KW-1185">Reference proteome</keyword>
<comment type="caution">
    <text evidence="2">The sequence shown here is derived from an EMBL/GenBank/DDBJ whole genome shotgun (WGS) entry which is preliminary data.</text>
</comment>
<organism evidence="2 3">
    <name type="scientific">Clostridium puniceum</name>
    <dbReference type="NCBI Taxonomy" id="29367"/>
    <lineage>
        <taxon>Bacteria</taxon>
        <taxon>Bacillati</taxon>
        <taxon>Bacillota</taxon>
        <taxon>Clostridia</taxon>
        <taxon>Eubacteriales</taxon>
        <taxon>Clostridiaceae</taxon>
        <taxon>Clostridium</taxon>
    </lineage>
</organism>
<name>A0A1S8TX77_9CLOT</name>
<evidence type="ECO:0000313" key="2">
    <source>
        <dbReference type="EMBL" id="OOM82356.1"/>
    </source>
</evidence>
<proteinExistence type="predicted"/>
<dbReference type="EMBL" id="LZZM01000017">
    <property type="protein sequence ID" value="OOM82356.1"/>
    <property type="molecule type" value="Genomic_DNA"/>
</dbReference>
<protein>
    <recommendedName>
        <fullName evidence="4">Tetratricopeptide repeat protein</fullName>
    </recommendedName>
</protein>
<dbReference type="InterPro" id="IPR011990">
    <property type="entry name" value="TPR-like_helical_dom_sf"/>
</dbReference>
<keyword evidence="1" id="KW-0175">Coiled coil</keyword>
<dbReference type="SUPFAM" id="SSF48452">
    <property type="entry name" value="TPR-like"/>
    <property type="match status" value="1"/>
</dbReference>